<dbReference type="AlphaFoldDB" id="A0A9P7AB33"/>
<keyword evidence="4" id="KW-1185">Reference proteome</keyword>
<evidence type="ECO:0000256" key="1">
    <source>
        <dbReference type="SAM" id="Coils"/>
    </source>
</evidence>
<evidence type="ECO:0000313" key="4">
    <source>
        <dbReference type="Proteomes" id="UP000719766"/>
    </source>
</evidence>
<sequence length="255" mass="28660">MAEPRTLILPMDLGSLTKYEQSVFPLSRVQGKSCIDQMDIFLEATLDEIFRIRRFSQSGGIENSEHLVANAKKQYDDLMSDKQKIEHQKKTWNPVKKYSAYRSVRLLLEAGKVLYTDTRTASELMRRHLLSIQVNTKDVQSIMHDDLPSNARISGIAIPLDSESQPAEITASYFDEAIKFAASHKNTHDMDLFVDEHGVEYSQANAEHRRRLTPGSAMATSDWGAASSSRSRPSRASGNNDFSFQNSDVVSISTI</sequence>
<organism evidence="3 4">
    <name type="scientific">Suillus plorans</name>
    <dbReference type="NCBI Taxonomy" id="116603"/>
    <lineage>
        <taxon>Eukaryota</taxon>
        <taxon>Fungi</taxon>
        <taxon>Dikarya</taxon>
        <taxon>Basidiomycota</taxon>
        <taxon>Agaricomycotina</taxon>
        <taxon>Agaricomycetes</taxon>
        <taxon>Agaricomycetidae</taxon>
        <taxon>Boletales</taxon>
        <taxon>Suillineae</taxon>
        <taxon>Suillaceae</taxon>
        <taxon>Suillus</taxon>
    </lineage>
</organism>
<dbReference type="EMBL" id="JABBWE010000112">
    <property type="protein sequence ID" value="KAG1785383.1"/>
    <property type="molecule type" value="Genomic_DNA"/>
</dbReference>
<proteinExistence type="predicted"/>
<comment type="caution">
    <text evidence="3">The sequence shown here is derived from an EMBL/GenBank/DDBJ whole genome shotgun (WGS) entry which is preliminary data.</text>
</comment>
<dbReference type="Proteomes" id="UP000719766">
    <property type="component" value="Unassembled WGS sequence"/>
</dbReference>
<keyword evidence="1" id="KW-0175">Coiled coil</keyword>
<evidence type="ECO:0000256" key="2">
    <source>
        <dbReference type="SAM" id="MobiDB-lite"/>
    </source>
</evidence>
<feature type="compositionally biased region" description="Low complexity" evidence="2">
    <location>
        <begin position="225"/>
        <end position="237"/>
    </location>
</feature>
<name>A0A9P7AB33_9AGAM</name>
<dbReference type="GeneID" id="64601585"/>
<dbReference type="RefSeq" id="XP_041152866.1">
    <property type="nucleotide sequence ID" value="XM_041307821.1"/>
</dbReference>
<evidence type="ECO:0000313" key="3">
    <source>
        <dbReference type="EMBL" id="KAG1785383.1"/>
    </source>
</evidence>
<reference evidence="3" key="1">
    <citation type="journal article" date="2020" name="New Phytol.">
        <title>Comparative genomics reveals dynamic genome evolution in host specialist ectomycorrhizal fungi.</title>
        <authorList>
            <person name="Lofgren L.A."/>
            <person name="Nguyen N.H."/>
            <person name="Vilgalys R."/>
            <person name="Ruytinx J."/>
            <person name="Liao H.L."/>
            <person name="Branco S."/>
            <person name="Kuo A."/>
            <person name="LaButti K."/>
            <person name="Lipzen A."/>
            <person name="Andreopoulos W."/>
            <person name="Pangilinan J."/>
            <person name="Riley R."/>
            <person name="Hundley H."/>
            <person name="Na H."/>
            <person name="Barry K."/>
            <person name="Grigoriev I.V."/>
            <person name="Stajich J.E."/>
            <person name="Kennedy P.G."/>
        </authorList>
    </citation>
    <scope>NUCLEOTIDE SEQUENCE</scope>
    <source>
        <strain evidence="3">S12</strain>
    </source>
</reference>
<feature type="coiled-coil region" evidence="1">
    <location>
        <begin position="61"/>
        <end position="88"/>
    </location>
</feature>
<protein>
    <submittedName>
        <fullName evidence="3">Uncharacterized protein</fullName>
    </submittedName>
</protein>
<feature type="region of interest" description="Disordered" evidence="2">
    <location>
        <begin position="206"/>
        <end position="243"/>
    </location>
</feature>
<gene>
    <name evidence="3" type="ORF">HD556DRAFT_1450793</name>
</gene>
<dbReference type="OrthoDB" id="2681820at2759"/>
<accession>A0A9P7AB33</accession>